<evidence type="ECO:0000313" key="7">
    <source>
        <dbReference type="EMBL" id="BEP29752.1"/>
    </source>
</evidence>
<feature type="binding site" evidence="4">
    <location>
        <begin position="59"/>
        <end position="62"/>
    </location>
    <ligand>
        <name>GTP</name>
        <dbReference type="ChEBI" id="CHEBI:37565"/>
    </ligand>
</feature>
<dbReference type="NCBIfam" id="NF003828">
    <property type="entry name" value="PRK05416.1"/>
    <property type="match status" value="1"/>
</dbReference>
<gene>
    <name evidence="7" type="primary">rapZ</name>
    <name evidence="7" type="ORF">HLPR_20830</name>
</gene>
<accession>A0AAU9EAD8</accession>
<dbReference type="PIRSF" id="PIRSF005052">
    <property type="entry name" value="P-loopkin"/>
    <property type="match status" value="1"/>
</dbReference>
<evidence type="ECO:0000313" key="8">
    <source>
        <dbReference type="Proteomes" id="UP001321786"/>
    </source>
</evidence>
<feature type="binding site" evidence="4">
    <location>
        <begin position="8"/>
        <end position="15"/>
    </location>
    <ligand>
        <name>ATP</name>
        <dbReference type="ChEBI" id="CHEBI:30616"/>
    </ligand>
</feature>
<proteinExistence type="inferred from homology"/>
<dbReference type="Pfam" id="PF03668">
    <property type="entry name" value="RapZ-like_N"/>
    <property type="match status" value="1"/>
</dbReference>
<evidence type="ECO:0000256" key="3">
    <source>
        <dbReference type="ARBA" id="ARBA00023134"/>
    </source>
</evidence>
<dbReference type="PANTHER" id="PTHR30448">
    <property type="entry name" value="RNASE ADAPTER PROTEIN RAPZ"/>
    <property type="match status" value="1"/>
</dbReference>
<dbReference type="AlphaFoldDB" id="A0AAU9EAD8"/>
<evidence type="ECO:0000259" key="6">
    <source>
        <dbReference type="Pfam" id="PF22740"/>
    </source>
</evidence>
<name>A0AAU9EAD8_9FIRM</name>
<evidence type="ECO:0000256" key="1">
    <source>
        <dbReference type="ARBA" id="ARBA00022741"/>
    </source>
</evidence>
<dbReference type="GO" id="GO:0005525">
    <property type="term" value="F:GTP binding"/>
    <property type="evidence" value="ECO:0007669"/>
    <property type="project" value="UniProtKB-UniRule"/>
</dbReference>
<dbReference type="Pfam" id="PF22740">
    <property type="entry name" value="PapZ_C"/>
    <property type="match status" value="1"/>
</dbReference>
<dbReference type="Gene3D" id="3.40.50.300">
    <property type="entry name" value="P-loop containing nucleotide triphosphate hydrolases"/>
    <property type="match status" value="1"/>
</dbReference>
<keyword evidence="2 4" id="KW-0067">ATP-binding</keyword>
<feature type="domain" description="RapZ C-terminal" evidence="6">
    <location>
        <begin position="163"/>
        <end position="282"/>
    </location>
</feature>
<dbReference type="EMBL" id="AP028654">
    <property type="protein sequence ID" value="BEP29752.1"/>
    <property type="molecule type" value="Genomic_DNA"/>
</dbReference>
<evidence type="ECO:0000256" key="2">
    <source>
        <dbReference type="ARBA" id="ARBA00022840"/>
    </source>
</evidence>
<keyword evidence="8" id="KW-1185">Reference proteome</keyword>
<dbReference type="InterPro" id="IPR053930">
    <property type="entry name" value="RapZ-like_N"/>
</dbReference>
<protein>
    <submittedName>
        <fullName evidence="7">RNase adapter RapZ</fullName>
    </submittedName>
</protein>
<dbReference type="HAMAP" id="MF_00636">
    <property type="entry name" value="RapZ_like"/>
    <property type="match status" value="1"/>
</dbReference>
<dbReference type="PANTHER" id="PTHR30448:SF0">
    <property type="entry name" value="RNASE ADAPTER PROTEIN RAPZ"/>
    <property type="match status" value="1"/>
</dbReference>
<keyword evidence="1 4" id="KW-0547">Nucleotide-binding</keyword>
<dbReference type="InterPro" id="IPR005337">
    <property type="entry name" value="RapZ-like"/>
</dbReference>
<dbReference type="RefSeq" id="WP_338535369.1">
    <property type="nucleotide sequence ID" value="NZ_AP028654.1"/>
</dbReference>
<dbReference type="GO" id="GO:0005524">
    <property type="term" value="F:ATP binding"/>
    <property type="evidence" value="ECO:0007669"/>
    <property type="project" value="UniProtKB-UniRule"/>
</dbReference>
<dbReference type="KEGG" id="hprf:HLPR_20830"/>
<feature type="domain" description="RapZ-like N-terminal" evidence="5">
    <location>
        <begin position="1"/>
        <end position="154"/>
    </location>
</feature>
<dbReference type="InterPro" id="IPR027417">
    <property type="entry name" value="P-loop_NTPase"/>
</dbReference>
<reference evidence="7 8" key="1">
    <citation type="submission" date="2023-08" db="EMBL/GenBank/DDBJ databases">
        <title>Helicovermis profunda gen. nov., sp. nov., a novel mesophilic, fermentative bacterium within the Bacillota from a deep-sea hydrothermal vent chimney.</title>
        <authorList>
            <person name="Miyazaki U."/>
            <person name="Mizutani D."/>
            <person name="Hashimoto Y."/>
            <person name="Tame A."/>
            <person name="Sawayama S."/>
            <person name="Miyazaki J."/>
            <person name="Takai K."/>
            <person name="Nakagawa S."/>
        </authorList>
    </citation>
    <scope>NUCLEOTIDE SEQUENCE [LARGE SCALE GENOMIC DNA]</scope>
    <source>
        <strain evidence="7 8">S502</strain>
    </source>
</reference>
<sequence length="287" mass="33338">MKLTIITGLSGAGRSQAMKAMEDIGYYCIDNLPPIFIPKFMDLISKNIREFSKVALVIDIRGGKFFDELYNSLDYLKNNNIGFDIIFLEANNKVLLKRFKEARRTHPLLPEGSIEEGIEKEKEKLYLLREMSHIIIDTSNLNISNFKKELYKYYLKGEKKDNMSISVVSFGFKKGIPLDSDMVFDVRMLQNPYYIEELKYLTGNDKKVQNYVMKFPESIKYFERIVNMVDFLIPQCLVEGRTQFVIAIGCTGGQHRSVTFANKLYDYLRSNNREANLLHRELANKKV</sequence>
<keyword evidence="3 4" id="KW-0342">GTP-binding</keyword>
<evidence type="ECO:0000256" key="4">
    <source>
        <dbReference type="HAMAP-Rule" id="MF_00636"/>
    </source>
</evidence>
<organism evidence="7 8">
    <name type="scientific">Helicovermis profundi</name>
    <dbReference type="NCBI Taxonomy" id="3065157"/>
    <lineage>
        <taxon>Bacteria</taxon>
        <taxon>Bacillati</taxon>
        <taxon>Bacillota</taxon>
        <taxon>Clostridia</taxon>
        <taxon>Helicovermis</taxon>
    </lineage>
</organism>
<dbReference type="Proteomes" id="UP001321786">
    <property type="component" value="Chromosome"/>
</dbReference>
<dbReference type="InterPro" id="IPR053931">
    <property type="entry name" value="RapZ_C"/>
</dbReference>
<evidence type="ECO:0000259" key="5">
    <source>
        <dbReference type="Pfam" id="PF03668"/>
    </source>
</evidence>
<dbReference type="SUPFAM" id="SSF52540">
    <property type="entry name" value="P-loop containing nucleoside triphosphate hydrolases"/>
    <property type="match status" value="1"/>
</dbReference>